<proteinExistence type="predicted"/>
<protein>
    <recommendedName>
        <fullName evidence="4">Polysaccharide chain length determinant N-terminal domain-containing protein</fullName>
    </recommendedName>
</protein>
<keyword evidence="1" id="KW-1133">Transmembrane helix</keyword>
<keyword evidence="1" id="KW-0472">Membrane</keyword>
<dbReference type="EMBL" id="JBAWKC010000001">
    <property type="protein sequence ID" value="MFH6767349.1"/>
    <property type="molecule type" value="Genomic_DNA"/>
</dbReference>
<organism evidence="2 3">
    <name type="scientific">Gaetbulibacter aquiaggeris</name>
    <dbReference type="NCBI Taxonomy" id="1735373"/>
    <lineage>
        <taxon>Bacteria</taxon>
        <taxon>Pseudomonadati</taxon>
        <taxon>Bacteroidota</taxon>
        <taxon>Flavobacteriia</taxon>
        <taxon>Flavobacteriales</taxon>
        <taxon>Flavobacteriaceae</taxon>
        <taxon>Gaetbulibacter</taxon>
    </lineage>
</organism>
<evidence type="ECO:0000256" key="1">
    <source>
        <dbReference type="SAM" id="Phobius"/>
    </source>
</evidence>
<evidence type="ECO:0000313" key="3">
    <source>
        <dbReference type="Proteomes" id="UP001610104"/>
    </source>
</evidence>
<accession>A0ABW7MKK7</accession>
<keyword evidence="3" id="KW-1185">Reference proteome</keyword>
<name>A0ABW7MKK7_9FLAO</name>
<feature type="transmembrane region" description="Helical" evidence="1">
    <location>
        <begin position="298"/>
        <end position="318"/>
    </location>
</feature>
<dbReference type="Proteomes" id="UP001610104">
    <property type="component" value="Unassembled WGS sequence"/>
</dbReference>
<feature type="transmembrane region" description="Helical" evidence="1">
    <location>
        <begin position="45"/>
        <end position="62"/>
    </location>
</feature>
<evidence type="ECO:0008006" key="4">
    <source>
        <dbReference type="Google" id="ProtNLM"/>
    </source>
</evidence>
<reference evidence="2 3" key="1">
    <citation type="submission" date="2024-02" db="EMBL/GenBank/DDBJ databases">
        <title>A Gaetbulibacter species isolated from tidal flats and genomic insights of their niches.</title>
        <authorList>
            <person name="Ye Y."/>
        </authorList>
    </citation>
    <scope>NUCLEOTIDE SEQUENCE [LARGE SCALE GENOMIC DNA]</scope>
    <source>
        <strain evidence="2 3">KEM-8</strain>
    </source>
</reference>
<evidence type="ECO:0000313" key="2">
    <source>
        <dbReference type="EMBL" id="MFH6767349.1"/>
    </source>
</evidence>
<keyword evidence="1" id="KW-0812">Transmembrane</keyword>
<comment type="caution">
    <text evidence="2">The sequence shown here is derived from an EMBL/GenBank/DDBJ whole genome shotgun (WGS) entry which is preliminary data.</text>
</comment>
<dbReference type="RefSeq" id="WP_395436633.1">
    <property type="nucleotide sequence ID" value="NZ_JBAWKC010000001.1"/>
</dbReference>
<gene>
    <name evidence="2" type="ORF">V8G56_01270</name>
</gene>
<sequence length="327" mass="38158">MSSNSENNFENEEIDLFQISKIIGRFFDTLLTKIFEAILFLKRNAIIFGALFMVGVALGYLSDISIKNYNHNIIVKPNFGSNDYLYDKIDLINSKIKENDSSFLKNELGLKEPKYLKEITIEPIADVYRFVQNRPENFELIKLMAEDDKIEKVILDKTTSKNYFFHVINFTTSQKITQEKTVEPILNYLNKSDYFKAIQKESLNNLKLKMKANDSIIYQINSVLNSFSNAANGPQHNDRLVYYNENTQLNDVIETKDKLTREQGYSRIQLIDEDRIIKDTSSTINIKNTQAINEKMKFILPFIFIIGFIFIRGFSSFYKRQLEKSKL</sequence>